<keyword evidence="4" id="KW-0812">Transmembrane</keyword>
<evidence type="ECO:0000256" key="1">
    <source>
        <dbReference type="ARBA" id="ARBA00004141"/>
    </source>
</evidence>
<evidence type="ECO:0000313" key="7">
    <source>
        <dbReference type="EnsemblPlants" id="HORVU.MOREX.r3.5HG0482590.1"/>
    </source>
</evidence>
<proteinExistence type="inferred from homology"/>
<evidence type="ECO:0008006" key="9">
    <source>
        <dbReference type="Google" id="ProtNLM"/>
    </source>
</evidence>
<organism evidence="7 8">
    <name type="scientific">Hordeum vulgare subsp. vulgare</name>
    <name type="common">Domesticated barley</name>
    <dbReference type="NCBI Taxonomy" id="112509"/>
    <lineage>
        <taxon>Eukaryota</taxon>
        <taxon>Viridiplantae</taxon>
        <taxon>Streptophyta</taxon>
        <taxon>Embryophyta</taxon>
        <taxon>Tracheophyta</taxon>
        <taxon>Spermatophyta</taxon>
        <taxon>Magnoliopsida</taxon>
        <taxon>Liliopsida</taxon>
        <taxon>Poales</taxon>
        <taxon>Poaceae</taxon>
        <taxon>BOP clade</taxon>
        <taxon>Pooideae</taxon>
        <taxon>Triticodae</taxon>
        <taxon>Triticeae</taxon>
        <taxon>Hordeinae</taxon>
        <taxon>Hordeum</taxon>
    </lineage>
</organism>
<evidence type="ECO:0000313" key="8">
    <source>
        <dbReference type="Proteomes" id="UP000011116"/>
    </source>
</evidence>
<dbReference type="RefSeq" id="XP_044948771.1">
    <property type="nucleotide sequence ID" value="XM_045092836.1"/>
</dbReference>
<dbReference type="InterPro" id="IPR036259">
    <property type="entry name" value="MFS_trans_sf"/>
</dbReference>
<dbReference type="InterPro" id="IPR039309">
    <property type="entry name" value="BT1"/>
</dbReference>
<comment type="subcellular location">
    <subcellularLocation>
        <location evidence="1">Membrane</location>
        <topology evidence="1">Multi-pass membrane protein</topology>
    </subcellularLocation>
</comment>
<dbReference type="OrthoDB" id="754047at2759"/>
<dbReference type="GeneID" id="123398358"/>
<evidence type="ECO:0000256" key="3">
    <source>
        <dbReference type="ARBA" id="ARBA00022448"/>
    </source>
</evidence>
<keyword evidence="6" id="KW-0472">Membrane</keyword>
<dbReference type="KEGG" id="hvg:123398358"/>
<reference evidence="7" key="3">
    <citation type="submission" date="2022-01" db="UniProtKB">
        <authorList>
            <consortium name="EnsemblPlants"/>
        </authorList>
    </citation>
    <scope>IDENTIFICATION</scope>
    <source>
        <strain evidence="7">subsp. vulgare</strain>
    </source>
</reference>
<dbReference type="InParanoid" id="A0A287RIW7"/>
<evidence type="ECO:0000256" key="2">
    <source>
        <dbReference type="ARBA" id="ARBA00007015"/>
    </source>
</evidence>
<dbReference type="PANTHER" id="PTHR31585:SF44">
    <property type="entry name" value="FOLATE-BIOPTERIN TRANSPORTER 6-RELATED"/>
    <property type="match status" value="1"/>
</dbReference>
<reference evidence="7" key="2">
    <citation type="submission" date="2020-10" db="EMBL/GenBank/DDBJ databases">
        <authorList>
            <person name="Scholz U."/>
            <person name="Mascher M."/>
            <person name="Fiebig A."/>
        </authorList>
    </citation>
    <scope>NUCLEOTIDE SEQUENCE [LARGE SCALE GENOMIC DNA]</scope>
    <source>
        <strain evidence="7">cv. Morex</strain>
    </source>
</reference>
<dbReference type="Pfam" id="PF03092">
    <property type="entry name" value="BT1"/>
    <property type="match status" value="1"/>
</dbReference>
<accession>A0A287RIW7</accession>
<dbReference type="InterPro" id="IPR004324">
    <property type="entry name" value="FBT"/>
</dbReference>
<protein>
    <recommendedName>
        <fullName evidence="9">Folate-biopterin transporter 6</fullName>
    </recommendedName>
</protein>
<dbReference type="NCBIfam" id="TIGR00788">
    <property type="entry name" value="fbt"/>
    <property type="match status" value="1"/>
</dbReference>
<evidence type="ECO:0000256" key="6">
    <source>
        <dbReference type="ARBA" id="ARBA00023136"/>
    </source>
</evidence>
<dbReference type="SUPFAM" id="SSF103473">
    <property type="entry name" value="MFS general substrate transporter"/>
    <property type="match status" value="1"/>
</dbReference>
<dbReference type="ExpressionAtlas" id="A0A287RIW7">
    <property type="expression patterns" value="baseline and differential"/>
</dbReference>
<dbReference type="STRING" id="112509.A0A287RIW7"/>
<reference evidence="8" key="1">
    <citation type="journal article" date="2012" name="Nature">
        <title>A physical, genetic and functional sequence assembly of the barley genome.</title>
        <authorList>
            <consortium name="The International Barley Genome Sequencing Consortium"/>
            <person name="Mayer K.F."/>
            <person name="Waugh R."/>
            <person name="Brown J.W."/>
            <person name="Schulman A."/>
            <person name="Langridge P."/>
            <person name="Platzer M."/>
            <person name="Fincher G.B."/>
            <person name="Muehlbauer G.J."/>
            <person name="Sato K."/>
            <person name="Close T.J."/>
            <person name="Wise R.P."/>
            <person name="Stein N."/>
        </authorList>
    </citation>
    <scope>NUCLEOTIDE SEQUENCE [LARGE SCALE GENOMIC DNA]</scope>
    <source>
        <strain evidence="8">cv. Morex</strain>
    </source>
</reference>
<gene>
    <name evidence="7" type="primary">LOC123398358</name>
</gene>
<dbReference type="Gene3D" id="1.20.1250.20">
    <property type="entry name" value="MFS general substrate transporter like domains"/>
    <property type="match status" value="1"/>
</dbReference>
<dbReference type="Gramene" id="HORVU.MOREX.r3.5HG0482590.1">
    <property type="protein sequence ID" value="HORVU.MOREX.r3.5HG0482590.1"/>
    <property type="gene ID" value="HORVU.MOREX.r3.5HG0482590"/>
</dbReference>
<dbReference type="Gramene" id="HORVU.MOREX.r2.5HG0400000.1">
    <property type="protein sequence ID" value="HORVU.MOREX.r2.5HG0400000.1"/>
    <property type="gene ID" value="HORVU.MOREX.r2.5HG0400000"/>
</dbReference>
<dbReference type="PANTHER" id="PTHR31585">
    <property type="entry name" value="FOLATE-BIOPTERIN TRANSPORTER 1, CHLOROPLASTIC"/>
    <property type="match status" value="1"/>
</dbReference>
<keyword evidence="5" id="KW-1133">Transmembrane helix</keyword>
<dbReference type="AlphaFoldDB" id="A0A287RIW7"/>
<dbReference type="CDD" id="cd17484">
    <property type="entry name" value="MFS_FBT"/>
    <property type="match status" value="1"/>
</dbReference>
<dbReference type="Proteomes" id="UP000011116">
    <property type="component" value="Chromosome 5H"/>
</dbReference>
<dbReference type="GO" id="GO:0008517">
    <property type="term" value="F:folic acid transmembrane transporter activity"/>
    <property type="evidence" value="ECO:0000318"/>
    <property type="project" value="GO_Central"/>
</dbReference>
<keyword evidence="3" id="KW-0813">Transport</keyword>
<comment type="similarity">
    <text evidence="2">Belongs to the major facilitator superfamily. Folate-biopterin transporter (TC 2.A.71) family.</text>
</comment>
<dbReference type="GO" id="GO:0016020">
    <property type="term" value="C:membrane"/>
    <property type="evidence" value="ECO:0007669"/>
    <property type="project" value="UniProtKB-SubCell"/>
</dbReference>
<dbReference type="OMA" id="YFFVVIE"/>
<dbReference type="FunCoup" id="A0A287RIW7">
    <property type="interactions" value="75"/>
</dbReference>
<dbReference type="EnsemblPlants" id="HORVU.MOREX.r3.5HG0482590.1">
    <property type="protein sequence ID" value="HORVU.MOREX.r3.5HG0482590.1"/>
    <property type="gene ID" value="HORVU.MOREX.r3.5HG0482590"/>
</dbReference>
<sequence>MLEVEHEAMEADGLAGSGPARGGGGWAEAVLEPVRWVRMLCRELGATFVAGVVLVYGLNQGFAGSFFRVASDYYWKDVQRVQPATVQFLSIFFHVPWVLKPLWGVMTDVFPVRGYRRRPYFVFSGMLGMFSTAILAMGVGLSVTSAVVCFVGISTAVAIADVTIDACIAKNSIDKPALAPDMQSLCAFSSSLGALIGYATSGMFVHHLGAQGALGVMALPPIMLIFLGFYIYELKMYQHNMKEKVLKKVTVAVKGMVQTIKYPVVWKPSLYMFLSLALSISTHEGQFYWYTNKEPPNPGFSQEFVGMVHAVGAVASMVGVLIYHKNLKDYPFRSILFFAQLLHGASGLLDLTFVLRWNLALGVPDAVFVTLEECVSRVVGRVRLMPMMVLSTKLCPPGAEGTFFALLMCIDSLGMLVAKTAGAFVLRALHVTRTDFSNLWLAVLLRNLLRLSALGAIFLVPTADQTDVLLPQDLLSSGSPVAAAGDEDERLLQLGKLTSHTDDDDV</sequence>
<evidence type="ECO:0000256" key="5">
    <source>
        <dbReference type="ARBA" id="ARBA00022989"/>
    </source>
</evidence>
<evidence type="ECO:0000256" key="4">
    <source>
        <dbReference type="ARBA" id="ARBA00022692"/>
    </source>
</evidence>
<dbReference type="GO" id="GO:0098838">
    <property type="term" value="P:folate transmembrane transport"/>
    <property type="evidence" value="ECO:0000318"/>
    <property type="project" value="GO_Central"/>
</dbReference>
<keyword evidence="8" id="KW-1185">Reference proteome</keyword>
<name>A0A287RIW7_HORVV</name>